<dbReference type="EMBL" id="VCGU01000459">
    <property type="protein sequence ID" value="TRY61178.1"/>
    <property type="molecule type" value="Genomic_DNA"/>
</dbReference>
<dbReference type="GO" id="GO:0042393">
    <property type="term" value="F:histone binding"/>
    <property type="evidence" value="ECO:0007669"/>
    <property type="project" value="TreeGrafter"/>
</dbReference>
<evidence type="ECO:0000256" key="5">
    <source>
        <dbReference type="ARBA" id="ARBA00022833"/>
    </source>
</evidence>
<dbReference type="Proteomes" id="UP000318571">
    <property type="component" value="Chromosome 8"/>
</dbReference>
<evidence type="ECO:0000313" key="11">
    <source>
        <dbReference type="EMBL" id="TRY61178.1"/>
    </source>
</evidence>
<feature type="compositionally biased region" description="Acidic residues" evidence="10">
    <location>
        <begin position="376"/>
        <end position="386"/>
    </location>
</feature>
<keyword evidence="7" id="KW-0804">Transcription</keyword>
<feature type="compositionally biased region" description="Acidic residues" evidence="10">
    <location>
        <begin position="527"/>
        <end position="537"/>
    </location>
</feature>
<comment type="caution">
    <text evidence="11">The sequence shown here is derived from an EMBL/GenBank/DDBJ whole genome shotgun (WGS) entry which is preliminary data.</text>
</comment>
<reference evidence="11 12" key="1">
    <citation type="journal article" date="2018" name="Nat. Ecol. Evol.">
        <title>Genomic signatures of mitonuclear coevolution across populations of Tigriopus californicus.</title>
        <authorList>
            <person name="Barreto F.S."/>
            <person name="Watson E.T."/>
            <person name="Lima T.G."/>
            <person name="Willett C.S."/>
            <person name="Edmands S."/>
            <person name="Li W."/>
            <person name="Burton R.S."/>
        </authorList>
    </citation>
    <scope>NUCLEOTIDE SEQUENCE [LARGE SCALE GENOMIC DNA]</scope>
    <source>
        <strain evidence="11 12">San Diego</strain>
    </source>
</reference>
<gene>
    <name evidence="11" type="ORF">TCAL_09165</name>
</gene>
<keyword evidence="6" id="KW-0805">Transcription regulation</keyword>
<dbReference type="GO" id="GO:0008270">
    <property type="term" value="F:zinc ion binding"/>
    <property type="evidence" value="ECO:0007669"/>
    <property type="project" value="UniProtKB-KW"/>
</dbReference>
<dbReference type="InterPro" id="IPR004092">
    <property type="entry name" value="Mbt"/>
</dbReference>
<dbReference type="STRING" id="6832.A0A553N6X0"/>
<evidence type="ECO:0000313" key="12">
    <source>
        <dbReference type="Proteomes" id="UP000318571"/>
    </source>
</evidence>
<dbReference type="SMART" id="SM00561">
    <property type="entry name" value="MBT"/>
    <property type="match status" value="3"/>
</dbReference>
<feature type="region of interest" description="Disordered" evidence="10">
    <location>
        <begin position="147"/>
        <end position="172"/>
    </location>
</feature>
<feature type="region of interest" description="Disordered" evidence="10">
    <location>
        <begin position="205"/>
        <end position="273"/>
    </location>
</feature>
<evidence type="ECO:0000256" key="4">
    <source>
        <dbReference type="ARBA" id="ARBA00022771"/>
    </source>
</evidence>
<evidence type="ECO:0000256" key="3">
    <source>
        <dbReference type="ARBA" id="ARBA00022737"/>
    </source>
</evidence>
<keyword evidence="12" id="KW-1185">Reference proteome</keyword>
<dbReference type="AlphaFoldDB" id="A0A553N6X0"/>
<dbReference type="CDD" id="cd20102">
    <property type="entry name" value="MBT_L3MBTL1-like_rpt2"/>
    <property type="match status" value="1"/>
</dbReference>
<feature type="compositionally biased region" description="Basic and acidic residues" evidence="10">
    <location>
        <begin position="538"/>
        <end position="548"/>
    </location>
</feature>
<feature type="compositionally biased region" description="Basic and acidic residues" evidence="10">
    <location>
        <begin position="999"/>
        <end position="1009"/>
    </location>
</feature>
<feature type="compositionally biased region" description="Basic and acidic residues" evidence="10">
    <location>
        <begin position="495"/>
        <end position="526"/>
    </location>
</feature>
<evidence type="ECO:0000256" key="9">
    <source>
        <dbReference type="PROSITE-ProRule" id="PRU00459"/>
    </source>
</evidence>
<keyword evidence="8" id="KW-0539">Nucleus</keyword>
<dbReference type="SUPFAM" id="SSF103637">
    <property type="entry name" value="CCHHC domain"/>
    <property type="match status" value="1"/>
</dbReference>
<feature type="repeat" description="MBT" evidence="9">
    <location>
        <begin position="681"/>
        <end position="783"/>
    </location>
</feature>
<dbReference type="InterPro" id="IPR013761">
    <property type="entry name" value="SAM/pointed_sf"/>
</dbReference>
<accession>A0A553N6X0</accession>
<organism evidence="11 12">
    <name type="scientific">Tigriopus californicus</name>
    <name type="common">Marine copepod</name>
    <dbReference type="NCBI Taxonomy" id="6832"/>
    <lineage>
        <taxon>Eukaryota</taxon>
        <taxon>Metazoa</taxon>
        <taxon>Ecdysozoa</taxon>
        <taxon>Arthropoda</taxon>
        <taxon>Crustacea</taxon>
        <taxon>Multicrustacea</taxon>
        <taxon>Hexanauplia</taxon>
        <taxon>Copepoda</taxon>
        <taxon>Harpacticoida</taxon>
        <taxon>Harpacticidae</taxon>
        <taxon>Tigriopus</taxon>
    </lineage>
</organism>
<dbReference type="Pfam" id="PF01530">
    <property type="entry name" value="zf-C2HC"/>
    <property type="match status" value="1"/>
</dbReference>
<feature type="compositionally biased region" description="Low complexity" evidence="10">
    <location>
        <begin position="408"/>
        <end position="418"/>
    </location>
</feature>
<dbReference type="CDD" id="cd20103">
    <property type="entry name" value="MBT_L3MBTL1-like_rpt3"/>
    <property type="match status" value="1"/>
</dbReference>
<dbReference type="GO" id="GO:0045892">
    <property type="term" value="P:negative regulation of DNA-templated transcription"/>
    <property type="evidence" value="ECO:0007669"/>
    <property type="project" value="TreeGrafter"/>
</dbReference>
<dbReference type="PANTHER" id="PTHR12247:SF131">
    <property type="entry name" value="LD05287P"/>
    <property type="match status" value="1"/>
</dbReference>
<evidence type="ECO:0000256" key="6">
    <source>
        <dbReference type="ARBA" id="ARBA00023015"/>
    </source>
</evidence>
<feature type="compositionally biased region" description="Basic and acidic residues" evidence="10">
    <location>
        <begin position="338"/>
        <end position="354"/>
    </location>
</feature>
<protein>
    <recommendedName>
        <fullName evidence="13">SAM domain-containing protein</fullName>
    </recommendedName>
</protein>
<dbReference type="PROSITE" id="PS51079">
    <property type="entry name" value="MBT"/>
    <property type="match status" value="3"/>
</dbReference>
<dbReference type="PROSITE" id="PS51802">
    <property type="entry name" value="ZF_CCHHC"/>
    <property type="match status" value="1"/>
</dbReference>
<dbReference type="OMA" id="FINANFC"/>
<evidence type="ECO:0000256" key="7">
    <source>
        <dbReference type="ARBA" id="ARBA00023163"/>
    </source>
</evidence>
<dbReference type="Gene3D" id="4.10.320.30">
    <property type="match status" value="1"/>
</dbReference>
<dbReference type="Pfam" id="PF02820">
    <property type="entry name" value="MBT"/>
    <property type="match status" value="3"/>
</dbReference>
<evidence type="ECO:0000256" key="8">
    <source>
        <dbReference type="ARBA" id="ARBA00023242"/>
    </source>
</evidence>
<feature type="repeat" description="MBT" evidence="9">
    <location>
        <begin position="574"/>
        <end position="673"/>
    </location>
</feature>
<keyword evidence="3" id="KW-0677">Repeat</keyword>
<evidence type="ECO:0000256" key="1">
    <source>
        <dbReference type="ARBA" id="ARBA00004123"/>
    </source>
</evidence>
<dbReference type="Gene3D" id="2.30.30.140">
    <property type="match status" value="3"/>
</dbReference>
<name>A0A553N6X0_TIGCA</name>
<feature type="compositionally biased region" description="Low complexity" evidence="10">
    <location>
        <begin position="968"/>
        <end position="987"/>
    </location>
</feature>
<proteinExistence type="predicted"/>
<keyword evidence="4" id="KW-0863">Zinc-finger</keyword>
<evidence type="ECO:0000256" key="10">
    <source>
        <dbReference type="SAM" id="MobiDB-lite"/>
    </source>
</evidence>
<dbReference type="InterPro" id="IPR002515">
    <property type="entry name" value="Znf_C2H2C"/>
</dbReference>
<dbReference type="GO" id="GO:0005634">
    <property type="term" value="C:nucleus"/>
    <property type="evidence" value="ECO:0007669"/>
    <property type="project" value="UniProtKB-SubCell"/>
</dbReference>
<dbReference type="PANTHER" id="PTHR12247">
    <property type="entry name" value="POLYCOMB GROUP PROTEIN"/>
    <property type="match status" value="1"/>
</dbReference>
<sequence>MERMEPPSESIPAPHGDKAVLEPTLSTVTMPVTEPVVARPTLVLDGSGGTAKTAAILGGAKVVPVQIQVVPQGQIPISLVGGNLIRQKFLTATASTATTTNNGSPTGTKSIILTKVQTLNPGQIRPGILQPKTAKILAISAGQFANATSPSASVNTKETTGGGPPVTPTTTTTTTTTIITTTNKIPPTNLVASSPVSGRPNIIRSPAVVNRSGTDPTMGVSSLSLPSSSRRKTAHLLKEDPSVSEKKASPMVVSQSSVKDEITSDENETPPVGLKQAEVSDQLEMNEQQPPKPEVELGKEAQVVAAGLQDTVTIKVEVVSDIKTKELASFDPFESIDETGKNTKSEEKEIDFKSNEFGALEIKDASKSNSETNSDGPEDQTDEDIDLTCKEETPESPVDEGVQGKGGTAKAAAGVKATKLVDDSPSTNTKKPPQVRPDEIVSCQGCGCYAMAGEFEFLPDSACSRDCLGKIRQKRREKARRERELVCQRQRREAKRKEKEKERLESQRKEKEESETKVENEKRLEQEEQDVQDEMEEDGLREFEEKNSGKGSKGRNVHGHFNQIYPWYDIHRGFSWYRYLEYTNAKAAPARLFVHDRVKKMVPQFELGMKLEAIDPEHPALICVVTIADIQGSRFRLHFDGHSYSYDFWENMDSPNVLPAGFCSSHGQRLEPPKGFKGRSFDWNTYLEETRSQAAPAEIFPNQSSKLSDVSSTWRIGMKMEAVDKHNASLVCVATVTNVLNGRILIHFDGWEMAYDYWIVPSKCPFIHPVGWCEKNGIELTPPKGYSNESFSWDRYLEVTGSMAVPPYAFTPVPTESQFRVGMKLEAVDKRNPMMIRVASVASVEGHHLQIQYDGWPEEYNLWFEDFSPSLYPVSWCARNDHPLMPPLTPEEIKFYQNRVASCPVAGCRGVGHVKGARFNTHMAENACPYATQNRHVEPPLPDRIQGLTLERSRQVLEARSKGTTVHQQQQQYQIQQQQQQQQQQQPQGGGRRKRKNRRFFDEDTHISDHSSTGSSHEPPLKKLLQRSGPVGSSSRFDPQAEEIRSEVFQPRFCHTLHSERLNWKANSEFLREKLAKFENHPKKFALLGPKDLANMLRSLFPDLNSEFVSKIQEEEIDGEAFLLLNQSDFVQSMGFKLGPAVKLFNVVLFIKNQLKAV</sequence>
<feature type="region of interest" description="Disordered" evidence="10">
    <location>
        <begin position="959"/>
        <end position="1039"/>
    </location>
</feature>
<evidence type="ECO:0008006" key="13">
    <source>
        <dbReference type="Google" id="ProtNLM"/>
    </source>
</evidence>
<dbReference type="GO" id="GO:0003682">
    <property type="term" value="F:chromatin binding"/>
    <property type="evidence" value="ECO:0007669"/>
    <property type="project" value="TreeGrafter"/>
</dbReference>
<dbReference type="OrthoDB" id="8188861at2759"/>
<evidence type="ECO:0000256" key="2">
    <source>
        <dbReference type="ARBA" id="ARBA00022723"/>
    </source>
</evidence>
<feature type="region of interest" description="Disordered" evidence="10">
    <location>
        <begin position="479"/>
        <end position="555"/>
    </location>
</feature>
<feature type="repeat" description="MBT" evidence="9">
    <location>
        <begin position="791"/>
        <end position="887"/>
    </location>
</feature>
<feature type="compositionally biased region" description="Polar residues" evidence="10">
    <location>
        <begin position="147"/>
        <end position="158"/>
    </location>
</feature>
<dbReference type="InterPro" id="IPR036060">
    <property type="entry name" value="Znf_C2H2C_sf"/>
</dbReference>
<dbReference type="SUPFAM" id="SSF63748">
    <property type="entry name" value="Tudor/PWWP/MBT"/>
    <property type="match status" value="3"/>
</dbReference>
<keyword evidence="2" id="KW-0479">Metal-binding</keyword>
<feature type="region of interest" description="Disordered" evidence="10">
    <location>
        <begin position="327"/>
        <end position="437"/>
    </location>
</feature>
<dbReference type="Gene3D" id="1.10.150.50">
    <property type="entry name" value="Transcription Factor, Ets-1"/>
    <property type="match status" value="1"/>
</dbReference>
<comment type="subcellular location">
    <subcellularLocation>
        <location evidence="1">Nucleus</location>
    </subcellularLocation>
</comment>
<keyword evidence="5" id="KW-0862">Zinc</keyword>
<feature type="compositionally biased region" description="Basic and acidic residues" evidence="10">
    <location>
        <begin position="236"/>
        <end position="248"/>
    </location>
</feature>
<dbReference type="SUPFAM" id="SSF47769">
    <property type="entry name" value="SAM/Pointed domain"/>
    <property type="match status" value="1"/>
</dbReference>
<dbReference type="InterPro" id="IPR050548">
    <property type="entry name" value="PcG_chromatin_remod_factors"/>
</dbReference>